<sequence length="255" mass="28654">MLAPRTGRRALERAAAASCSSAVTLPSFLVPAFQTTPAAARRNFSATTNRQSKLGRTPLSIPPGVELTIGDLFVKKDMTSYLKTYKRPITVTGPLGKLELEIPDYVEFEYDEPARKVVLGVKDRDQRNQREMWGTTWSYLNNYIMGVSEGHTAVLRLVGIGYRATVEPRPKLETYPGQQFVCLKLGFSHPVEMGLPTSMRASAPQPTRLLLEGINKEEIMQFAALLRRWRVPEPYKGKGIFVNDETIKLKQKKIK</sequence>
<organism evidence="6 7">
    <name type="scientific">Trichocladium antarcticum</name>
    <dbReference type="NCBI Taxonomy" id="1450529"/>
    <lineage>
        <taxon>Eukaryota</taxon>
        <taxon>Fungi</taxon>
        <taxon>Dikarya</taxon>
        <taxon>Ascomycota</taxon>
        <taxon>Pezizomycotina</taxon>
        <taxon>Sordariomycetes</taxon>
        <taxon>Sordariomycetidae</taxon>
        <taxon>Sordariales</taxon>
        <taxon>Chaetomiaceae</taxon>
        <taxon>Trichocladium</taxon>
    </lineage>
</organism>
<comment type="caution">
    <text evidence="6">The sequence shown here is derived from an EMBL/GenBank/DDBJ whole genome shotgun (WGS) entry which is preliminary data.</text>
</comment>
<keyword evidence="7" id="KW-1185">Reference proteome</keyword>
<dbReference type="Gene3D" id="3.90.930.12">
    <property type="entry name" value="Ribosomal protein L6, alpha-beta domain"/>
    <property type="match status" value="2"/>
</dbReference>
<dbReference type="GO" id="GO:0019843">
    <property type="term" value="F:rRNA binding"/>
    <property type="evidence" value="ECO:0007669"/>
    <property type="project" value="InterPro"/>
</dbReference>
<evidence type="ECO:0000256" key="2">
    <source>
        <dbReference type="ARBA" id="ARBA00022980"/>
    </source>
</evidence>
<dbReference type="InterPro" id="IPR019906">
    <property type="entry name" value="Ribosomal_uL6_bac-type"/>
</dbReference>
<dbReference type="PANTHER" id="PTHR11655:SF14">
    <property type="entry name" value="LARGE RIBOSOMAL SUBUNIT PROTEIN UL6M"/>
    <property type="match status" value="1"/>
</dbReference>
<reference evidence="6" key="1">
    <citation type="journal article" date="2023" name="Mol. Phylogenet. Evol.">
        <title>Genome-scale phylogeny and comparative genomics of the fungal order Sordariales.</title>
        <authorList>
            <person name="Hensen N."/>
            <person name="Bonometti L."/>
            <person name="Westerberg I."/>
            <person name="Brannstrom I.O."/>
            <person name="Guillou S."/>
            <person name="Cros-Aarteil S."/>
            <person name="Calhoun S."/>
            <person name="Haridas S."/>
            <person name="Kuo A."/>
            <person name="Mondo S."/>
            <person name="Pangilinan J."/>
            <person name="Riley R."/>
            <person name="LaButti K."/>
            <person name="Andreopoulos B."/>
            <person name="Lipzen A."/>
            <person name="Chen C."/>
            <person name="Yan M."/>
            <person name="Daum C."/>
            <person name="Ng V."/>
            <person name="Clum A."/>
            <person name="Steindorff A."/>
            <person name="Ohm R.A."/>
            <person name="Martin F."/>
            <person name="Silar P."/>
            <person name="Natvig D.O."/>
            <person name="Lalanne C."/>
            <person name="Gautier V."/>
            <person name="Ament-Velasquez S.L."/>
            <person name="Kruys A."/>
            <person name="Hutchinson M.I."/>
            <person name="Powell A.J."/>
            <person name="Barry K."/>
            <person name="Miller A.N."/>
            <person name="Grigoriev I.V."/>
            <person name="Debuchy R."/>
            <person name="Gladieux P."/>
            <person name="Hiltunen Thoren M."/>
            <person name="Johannesson H."/>
        </authorList>
    </citation>
    <scope>NUCLEOTIDE SEQUENCE</scope>
    <source>
        <strain evidence="6">CBS 123565</strain>
    </source>
</reference>
<evidence type="ECO:0000259" key="5">
    <source>
        <dbReference type="Pfam" id="PF00347"/>
    </source>
</evidence>
<dbReference type="Proteomes" id="UP001304895">
    <property type="component" value="Unassembled WGS sequence"/>
</dbReference>
<dbReference type="GO" id="GO:0006412">
    <property type="term" value="P:translation"/>
    <property type="evidence" value="ECO:0007669"/>
    <property type="project" value="InterPro"/>
</dbReference>
<evidence type="ECO:0000313" key="6">
    <source>
        <dbReference type="EMBL" id="KAK4134992.1"/>
    </source>
</evidence>
<dbReference type="PROSITE" id="PS00525">
    <property type="entry name" value="RIBOSOMAL_L6_1"/>
    <property type="match status" value="1"/>
</dbReference>
<dbReference type="GO" id="GO:0005762">
    <property type="term" value="C:mitochondrial large ribosomal subunit"/>
    <property type="evidence" value="ECO:0007669"/>
    <property type="project" value="TreeGrafter"/>
</dbReference>
<dbReference type="SUPFAM" id="SSF56053">
    <property type="entry name" value="Ribosomal protein L6"/>
    <property type="match status" value="2"/>
</dbReference>
<accession>A0AAN6ZE49</accession>
<keyword evidence="3 4" id="KW-0687">Ribonucleoprotein</keyword>
<dbReference type="GO" id="GO:0003735">
    <property type="term" value="F:structural constituent of ribosome"/>
    <property type="evidence" value="ECO:0007669"/>
    <property type="project" value="InterPro"/>
</dbReference>
<dbReference type="EMBL" id="MU853407">
    <property type="protein sequence ID" value="KAK4134992.1"/>
    <property type="molecule type" value="Genomic_DNA"/>
</dbReference>
<dbReference type="AlphaFoldDB" id="A0AAN6ZE49"/>
<comment type="similarity">
    <text evidence="1 4">Belongs to the universal ribosomal protein uL6 family.</text>
</comment>
<proteinExistence type="inferred from homology"/>
<evidence type="ECO:0000256" key="3">
    <source>
        <dbReference type="ARBA" id="ARBA00023274"/>
    </source>
</evidence>
<dbReference type="InterPro" id="IPR036789">
    <property type="entry name" value="Ribosomal_uL6-like_a/b-dom_sf"/>
</dbReference>
<dbReference type="PANTHER" id="PTHR11655">
    <property type="entry name" value="60S/50S RIBOSOMAL PROTEIN L6/L9"/>
    <property type="match status" value="1"/>
</dbReference>
<evidence type="ECO:0000256" key="1">
    <source>
        <dbReference type="ARBA" id="ARBA00009356"/>
    </source>
</evidence>
<dbReference type="PRINTS" id="PR00059">
    <property type="entry name" value="RIBOSOMALL6"/>
</dbReference>
<dbReference type="InterPro" id="IPR020040">
    <property type="entry name" value="Ribosomal_uL6_a/b-dom"/>
</dbReference>
<dbReference type="InterPro" id="IPR000702">
    <property type="entry name" value="Ribosomal_uL6-like"/>
</dbReference>
<gene>
    <name evidence="6" type="ORF">BT67DRAFT_441442</name>
</gene>
<keyword evidence="2 4" id="KW-0689">Ribosomal protein</keyword>
<dbReference type="Pfam" id="PF00347">
    <property type="entry name" value="Ribosomal_L6"/>
    <property type="match status" value="1"/>
</dbReference>
<evidence type="ECO:0000313" key="7">
    <source>
        <dbReference type="Proteomes" id="UP001304895"/>
    </source>
</evidence>
<protein>
    <submittedName>
        <fullName evidence="6">Ribosomal protein L6</fullName>
    </submittedName>
</protein>
<evidence type="ECO:0000256" key="4">
    <source>
        <dbReference type="RuleBase" id="RU003869"/>
    </source>
</evidence>
<feature type="domain" description="Large ribosomal subunit protein uL6 alpha-beta" evidence="5">
    <location>
        <begin position="160"/>
        <end position="240"/>
    </location>
</feature>
<reference evidence="6" key="2">
    <citation type="submission" date="2023-05" db="EMBL/GenBank/DDBJ databases">
        <authorList>
            <consortium name="Lawrence Berkeley National Laboratory"/>
            <person name="Steindorff A."/>
            <person name="Hensen N."/>
            <person name="Bonometti L."/>
            <person name="Westerberg I."/>
            <person name="Brannstrom I.O."/>
            <person name="Guillou S."/>
            <person name="Cros-Aarteil S."/>
            <person name="Calhoun S."/>
            <person name="Haridas S."/>
            <person name="Kuo A."/>
            <person name="Mondo S."/>
            <person name="Pangilinan J."/>
            <person name="Riley R."/>
            <person name="Labutti K."/>
            <person name="Andreopoulos B."/>
            <person name="Lipzen A."/>
            <person name="Chen C."/>
            <person name="Yanf M."/>
            <person name="Daum C."/>
            <person name="Ng V."/>
            <person name="Clum A."/>
            <person name="Ohm R."/>
            <person name="Martin F."/>
            <person name="Silar P."/>
            <person name="Natvig D."/>
            <person name="Lalanne C."/>
            <person name="Gautier V."/>
            <person name="Ament-Velasquez S.L."/>
            <person name="Kruys A."/>
            <person name="Hutchinson M.I."/>
            <person name="Powell A.J."/>
            <person name="Barry K."/>
            <person name="Miller A.N."/>
            <person name="Grigoriev I.V."/>
            <person name="Debuchy R."/>
            <person name="Gladieux P."/>
            <person name="Thoren M.H."/>
            <person name="Johannesson H."/>
        </authorList>
    </citation>
    <scope>NUCLEOTIDE SEQUENCE</scope>
    <source>
        <strain evidence="6">CBS 123565</strain>
    </source>
</reference>
<dbReference type="InterPro" id="IPR002358">
    <property type="entry name" value="Ribosomal_uL6_CS"/>
</dbReference>
<name>A0AAN6ZE49_9PEZI</name>